<accession>A0ABT9SFY9</accession>
<evidence type="ECO:0000313" key="7">
    <source>
        <dbReference type="EMBL" id="MDP9902287.1"/>
    </source>
</evidence>
<comment type="similarity">
    <text evidence="3">Belongs to the bacterial flagellin family.</text>
</comment>
<gene>
    <name evidence="7" type="ORF">J2W36_004564</name>
</gene>
<comment type="subcellular location">
    <subcellularLocation>
        <location evidence="1">Bacterial flagellum</location>
    </subcellularLocation>
    <subcellularLocation>
        <location evidence="2">Secreted</location>
    </subcellularLocation>
</comment>
<evidence type="ECO:0000256" key="3">
    <source>
        <dbReference type="ARBA" id="ARBA00005709"/>
    </source>
</evidence>
<name>A0ABT9SFY9_9BURK</name>
<protein>
    <submittedName>
        <fullName evidence="7">Flagellar hook-associated protein 3 FlgL</fullName>
    </submittedName>
</protein>
<keyword evidence="7" id="KW-0966">Cell projection</keyword>
<dbReference type="Pfam" id="PF21158">
    <property type="entry name" value="flgK_1st_1"/>
    <property type="match status" value="1"/>
</dbReference>
<evidence type="ECO:0000259" key="5">
    <source>
        <dbReference type="Pfam" id="PF00669"/>
    </source>
</evidence>
<dbReference type="PANTHER" id="PTHR42792:SF1">
    <property type="entry name" value="FLAGELLAR HOOK-ASSOCIATED PROTEIN 3"/>
    <property type="match status" value="1"/>
</dbReference>
<proteinExistence type="inferred from homology"/>
<dbReference type="PANTHER" id="PTHR42792">
    <property type="entry name" value="FLAGELLIN"/>
    <property type="match status" value="1"/>
</dbReference>
<dbReference type="Proteomes" id="UP001226867">
    <property type="component" value="Unassembled WGS sequence"/>
</dbReference>
<feature type="domain" description="Flagellar hook-associated protein 1 D2-like" evidence="6">
    <location>
        <begin position="197"/>
        <end position="276"/>
    </location>
</feature>
<evidence type="ECO:0000256" key="4">
    <source>
        <dbReference type="ARBA" id="ARBA00023143"/>
    </source>
</evidence>
<dbReference type="SUPFAM" id="SSF64518">
    <property type="entry name" value="Phase 1 flagellin"/>
    <property type="match status" value="1"/>
</dbReference>
<dbReference type="RefSeq" id="WP_307692036.1">
    <property type="nucleotide sequence ID" value="NZ_JAUSRO010000017.1"/>
</dbReference>
<dbReference type="Gene3D" id="1.20.1330.10">
    <property type="entry name" value="f41 fragment of flagellin, N-terminal domain"/>
    <property type="match status" value="2"/>
</dbReference>
<dbReference type="InterPro" id="IPR001029">
    <property type="entry name" value="Flagellin_N"/>
</dbReference>
<dbReference type="NCBIfam" id="TIGR02550">
    <property type="entry name" value="flagell_flgL"/>
    <property type="match status" value="1"/>
</dbReference>
<keyword evidence="7" id="KW-0969">Cilium</keyword>
<keyword evidence="8" id="KW-1185">Reference proteome</keyword>
<keyword evidence="7" id="KW-0282">Flagellum</keyword>
<evidence type="ECO:0000256" key="2">
    <source>
        <dbReference type="ARBA" id="ARBA00004613"/>
    </source>
</evidence>
<feature type="domain" description="Flagellin N-terminal" evidence="5">
    <location>
        <begin position="3"/>
        <end position="139"/>
    </location>
</feature>
<dbReference type="InterPro" id="IPR013384">
    <property type="entry name" value="Flagell_FlgL"/>
</dbReference>
<keyword evidence="4" id="KW-0975">Bacterial flagellum</keyword>
<sequence length="404" mass="42039">MRISTQSFYQQGVAGMAYQQQRVFRVQQQISANTRIITASDDPVGAARALGVSETLAKSDQYKTTRDRATLALSNESSALDSVTSILQNVRSTIVQAGNGTLSDADRTTLATTLQSSLDQLVGLANTGDGNGQYMFGGHRSGSEPFVKQADGSYQYIGDQGQRLMQIDTSRQMASSDDGRSVFQSVQGGSGYVASSGSANTGSAVFSSISTVDATAANYGSDFSISFTGGNYTVTTKATPSVTVATGAYQDGNPIAFGGLQVSVSGTPADGDKIDVSTAKNAGTDMFGAISDLVAALRKPIAGGGPGAQAQLLNALSTANVKMKNSYDNVATVSSSVGSRLNEIEALDTAGSSRKLLDQTYLSQLQDLDLASALSDVVERKTALTATQKTFAALQDIALFNYVK</sequence>
<dbReference type="EMBL" id="JAUSRO010000017">
    <property type="protein sequence ID" value="MDP9902287.1"/>
    <property type="molecule type" value="Genomic_DNA"/>
</dbReference>
<evidence type="ECO:0000313" key="8">
    <source>
        <dbReference type="Proteomes" id="UP001226867"/>
    </source>
</evidence>
<evidence type="ECO:0000256" key="1">
    <source>
        <dbReference type="ARBA" id="ARBA00004365"/>
    </source>
</evidence>
<dbReference type="InterPro" id="IPR001492">
    <property type="entry name" value="Flagellin"/>
</dbReference>
<dbReference type="InterPro" id="IPR049119">
    <property type="entry name" value="FlgK_D2-like"/>
</dbReference>
<comment type="caution">
    <text evidence="7">The sequence shown here is derived from an EMBL/GenBank/DDBJ whole genome shotgun (WGS) entry which is preliminary data.</text>
</comment>
<evidence type="ECO:0000259" key="6">
    <source>
        <dbReference type="Pfam" id="PF21158"/>
    </source>
</evidence>
<organism evidence="7 8">
    <name type="scientific">Variovorax ginsengisoli</name>
    <dbReference type="NCBI Taxonomy" id="363844"/>
    <lineage>
        <taxon>Bacteria</taxon>
        <taxon>Pseudomonadati</taxon>
        <taxon>Pseudomonadota</taxon>
        <taxon>Betaproteobacteria</taxon>
        <taxon>Burkholderiales</taxon>
        <taxon>Comamonadaceae</taxon>
        <taxon>Variovorax</taxon>
    </lineage>
</organism>
<reference evidence="7 8" key="1">
    <citation type="submission" date="2023-07" db="EMBL/GenBank/DDBJ databases">
        <title>Sorghum-associated microbial communities from plants grown in Nebraska, USA.</title>
        <authorList>
            <person name="Schachtman D."/>
        </authorList>
    </citation>
    <scope>NUCLEOTIDE SEQUENCE [LARGE SCALE GENOMIC DNA]</scope>
    <source>
        <strain evidence="7 8">DS1607</strain>
    </source>
</reference>
<dbReference type="Pfam" id="PF00669">
    <property type="entry name" value="Flagellin_N"/>
    <property type="match status" value="1"/>
</dbReference>